<evidence type="ECO:0000256" key="1">
    <source>
        <dbReference type="SAM" id="MobiDB-lite"/>
    </source>
</evidence>
<proteinExistence type="predicted"/>
<keyword evidence="3" id="KW-1185">Reference proteome</keyword>
<dbReference type="Proteomes" id="UP000014071">
    <property type="component" value="Unassembled WGS sequence"/>
</dbReference>
<reference evidence="3" key="1">
    <citation type="journal article" date="2013" name="Genome Announc.">
        <title>Draft genome sequence of the basidiomycetous yeast-like fungus Pseudozyma hubeiensis SY62, which produces an abundant amount of the biosurfactant mannosylerythritol lipids.</title>
        <authorList>
            <person name="Konishi M."/>
            <person name="Hatada Y."/>
            <person name="Horiuchi J."/>
        </authorList>
    </citation>
    <scope>NUCLEOTIDE SEQUENCE [LARGE SCALE GENOMIC DNA]</scope>
    <source>
        <strain evidence="3">SY62</strain>
    </source>
</reference>
<feature type="compositionally biased region" description="Basic and acidic residues" evidence="1">
    <location>
        <begin position="39"/>
        <end position="48"/>
    </location>
</feature>
<sequence length="71" mass="8035">MGLRTVSYDRKIKSILAEVKVAYEGDQARRLAKVQLSARPDDSKSRADDQDDLVSIPQQQRIPNRAIPSLR</sequence>
<dbReference type="HOGENOM" id="CLU_2741137_0_0_1"/>
<evidence type="ECO:0000313" key="3">
    <source>
        <dbReference type="Proteomes" id="UP000014071"/>
    </source>
</evidence>
<evidence type="ECO:0000313" key="2">
    <source>
        <dbReference type="EMBL" id="GAC97872.1"/>
    </source>
</evidence>
<organism evidence="2 3">
    <name type="scientific">Pseudozyma hubeiensis (strain SY62)</name>
    <name type="common">Yeast</name>
    <dbReference type="NCBI Taxonomy" id="1305764"/>
    <lineage>
        <taxon>Eukaryota</taxon>
        <taxon>Fungi</taxon>
        <taxon>Dikarya</taxon>
        <taxon>Basidiomycota</taxon>
        <taxon>Ustilaginomycotina</taxon>
        <taxon>Ustilaginomycetes</taxon>
        <taxon>Ustilaginales</taxon>
        <taxon>Ustilaginaceae</taxon>
        <taxon>Pseudozyma</taxon>
    </lineage>
</organism>
<dbReference type="AlphaFoldDB" id="R9P9G7"/>
<dbReference type="RefSeq" id="XP_012191459.1">
    <property type="nucleotide sequence ID" value="XM_012336069.1"/>
</dbReference>
<name>R9P9G7_PSEHS</name>
<feature type="region of interest" description="Disordered" evidence="1">
    <location>
        <begin position="34"/>
        <end position="71"/>
    </location>
</feature>
<protein>
    <submittedName>
        <fullName evidence="2">Kinesin-II 85 kDa subunit</fullName>
    </submittedName>
</protein>
<accession>R9P9G7</accession>
<dbReference type="GeneID" id="24110738"/>
<gene>
    <name evidence="2" type="ORF">PHSY_005460</name>
</gene>
<dbReference type="EMBL" id="DF238814">
    <property type="protein sequence ID" value="GAC97872.1"/>
    <property type="molecule type" value="Genomic_DNA"/>
</dbReference>